<reference evidence="8 9" key="1">
    <citation type="submission" date="2023-08" db="EMBL/GenBank/DDBJ databases">
        <title>A Necator americanus chromosomal reference genome.</title>
        <authorList>
            <person name="Ilik V."/>
            <person name="Petrzelkova K.J."/>
            <person name="Pardy F."/>
            <person name="Fuh T."/>
            <person name="Niatou-Singa F.S."/>
            <person name="Gouil Q."/>
            <person name="Baker L."/>
            <person name="Ritchie M.E."/>
            <person name="Jex A.R."/>
            <person name="Gazzola D."/>
            <person name="Li H."/>
            <person name="Toshio Fujiwara R."/>
            <person name="Zhan B."/>
            <person name="Aroian R.V."/>
            <person name="Pafco B."/>
            <person name="Schwarz E.M."/>
        </authorList>
    </citation>
    <scope>NUCLEOTIDE SEQUENCE [LARGE SCALE GENOMIC DNA]</scope>
    <source>
        <strain evidence="8 9">Aroian</strain>
        <tissue evidence="8">Whole animal</tissue>
    </source>
</reference>
<dbReference type="Gene3D" id="1.10.220.150">
    <property type="entry name" value="Arf GTPase activating protein"/>
    <property type="match status" value="1"/>
</dbReference>
<dbReference type="PROSITE" id="PS50115">
    <property type="entry name" value="ARFGAP"/>
    <property type="match status" value="1"/>
</dbReference>
<dbReference type="InterPro" id="IPR052248">
    <property type="entry name" value="Arf-GAP_FG-repeat_protein"/>
</dbReference>
<evidence type="ECO:0000313" key="8">
    <source>
        <dbReference type="EMBL" id="KAK6759204.1"/>
    </source>
</evidence>
<evidence type="ECO:0000256" key="1">
    <source>
        <dbReference type="ARBA" id="ARBA00022723"/>
    </source>
</evidence>
<keyword evidence="9" id="KW-1185">Reference proteome</keyword>
<accession>A0ABR1E964</accession>
<keyword evidence="3 5" id="KW-0863">Zinc-finger</keyword>
<name>A0ABR1E964_NECAM</name>
<evidence type="ECO:0000256" key="3">
    <source>
        <dbReference type="ARBA" id="ARBA00022771"/>
    </source>
</evidence>
<dbReference type="InterPro" id="IPR037278">
    <property type="entry name" value="ARFGAP/RecO"/>
</dbReference>
<dbReference type="Proteomes" id="UP001303046">
    <property type="component" value="Unassembled WGS sequence"/>
</dbReference>
<proteinExistence type="predicted"/>
<dbReference type="InterPro" id="IPR038508">
    <property type="entry name" value="ArfGAP_dom_sf"/>
</dbReference>
<feature type="region of interest" description="Disordered" evidence="6">
    <location>
        <begin position="359"/>
        <end position="378"/>
    </location>
</feature>
<feature type="domain" description="Arf-GAP" evidence="7">
    <location>
        <begin position="23"/>
        <end position="144"/>
    </location>
</feature>
<keyword evidence="2" id="KW-0677">Repeat</keyword>
<gene>
    <name evidence="8" type="primary">Necator_chrX.g21218</name>
    <name evidence="8" type="ORF">RB195_021057</name>
</gene>
<dbReference type="SMART" id="SM00105">
    <property type="entry name" value="ArfGap"/>
    <property type="match status" value="1"/>
</dbReference>
<dbReference type="PANTHER" id="PTHR46134:SF3">
    <property type="entry name" value="ARFGAP WITH FG REPEATS 1"/>
    <property type="match status" value="1"/>
</dbReference>
<keyword evidence="4" id="KW-0862">Zinc</keyword>
<evidence type="ECO:0000313" key="9">
    <source>
        <dbReference type="Proteomes" id="UP001303046"/>
    </source>
</evidence>
<protein>
    <recommendedName>
        <fullName evidence="7">Arf-GAP domain-containing protein</fullName>
    </recommendedName>
</protein>
<dbReference type="SUPFAM" id="SSF57863">
    <property type="entry name" value="ArfGap/RecO-like zinc finger"/>
    <property type="match status" value="1"/>
</dbReference>
<organism evidence="8 9">
    <name type="scientific">Necator americanus</name>
    <name type="common">Human hookworm</name>
    <dbReference type="NCBI Taxonomy" id="51031"/>
    <lineage>
        <taxon>Eukaryota</taxon>
        <taxon>Metazoa</taxon>
        <taxon>Ecdysozoa</taxon>
        <taxon>Nematoda</taxon>
        <taxon>Chromadorea</taxon>
        <taxon>Rhabditida</taxon>
        <taxon>Rhabditina</taxon>
        <taxon>Rhabditomorpha</taxon>
        <taxon>Strongyloidea</taxon>
        <taxon>Ancylostomatidae</taxon>
        <taxon>Bunostominae</taxon>
        <taxon>Necator</taxon>
    </lineage>
</organism>
<dbReference type="EMBL" id="JAVFWL010000006">
    <property type="protein sequence ID" value="KAK6759204.1"/>
    <property type="molecule type" value="Genomic_DNA"/>
</dbReference>
<evidence type="ECO:0000256" key="2">
    <source>
        <dbReference type="ARBA" id="ARBA00022737"/>
    </source>
</evidence>
<evidence type="ECO:0000259" key="7">
    <source>
        <dbReference type="PROSITE" id="PS50115"/>
    </source>
</evidence>
<feature type="region of interest" description="Disordered" evidence="6">
    <location>
        <begin position="1"/>
        <end position="21"/>
    </location>
</feature>
<sequence>MVNCPPVLTSGSTLSAQKKRQDEKNLRTLRELAALPANRFCFECGQCGPTYVNITHGSFCCSSCSGILRGLNPPHRVKSICMATFTCEEIERIRNLGNEENSHTWLGLYSGSPPKMTNKEEIATFLIKKYEKKEWYVSRSELEEQERLLNQAKEVASQCGTSVKSAGSSSSKPADLDLFATDPFATFGVPMTRTPATQTFTDAVVPPEQATNPIPPQPFSPPAFVAPPPPLPSKPPVQSNSFTSKIADSFRPVDAKTTSDTDPFADFDARFSELALKNSSTVSAFGSPLPAQSLPKSATVNTSFHLNQIPTQSTNPFSPEVFSVASFNSSSISEPVPINTSTSDADKYSALAELDQMFHHGGQPNSSAGEKPTWLPSGEPRFSTGLPPAHYTPVFNDASKVKVAKNVYGHIPKSNTLGAIAEVGATAISHNAASSDNIHQQTSSISYANLAPNPFLAQSIEATNASHANFIVDNGPEQKQIGNVMWNNPFASNIVQAHCVTGNVGETTCQPQSSLSLCTWIACARAGCLQLQDPSDSSSTSVLRTRLLELSETDRITLISSKLP</sequence>
<dbReference type="InterPro" id="IPR001164">
    <property type="entry name" value="ArfGAP_dom"/>
</dbReference>
<evidence type="ECO:0000256" key="4">
    <source>
        <dbReference type="ARBA" id="ARBA00022833"/>
    </source>
</evidence>
<keyword evidence="1" id="KW-0479">Metal-binding</keyword>
<dbReference type="PANTHER" id="PTHR46134">
    <property type="entry name" value="DRONGO, ISOFORM F"/>
    <property type="match status" value="1"/>
</dbReference>
<evidence type="ECO:0000256" key="6">
    <source>
        <dbReference type="SAM" id="MobiDB-lite"/>
    </source>
</evidence>
<dbReference type="CDD" id="cd08838">
    <property type="entry name" value="ArfGap_AGFG"/>
    <property type="match status" value="1"/>
</dbReference>
<evidence type="ECO:0000256" key="5">
    <source>
        <dbReference type="PROSITE-ProRule" id="PRU00288"/>
    </source>
</evidence>
<comment type="caution">
    <text evidence="8">The sequence shown here is derived from an EMBL/GenBank/DDBJ whole genome shotgun (WGS) entry which is preliminary data.</text>
</comment>
<dbReference type="PRINTS" id="PR00405">
    <property type="entry name" value="REVINTRACTNG"/>
</dbReference>
<dbReference type="Pfam" id="PF01412">
    <property type="entry name" value="ArfGap"/>
    <property type="match status" value="1"/>
</dbReference>